<keyword evidence="3" id="KW-1185">Reference proteome</keyword>
<accession>A0A9W6KRJ7</accession>
<reference evidence="2" key="1">
    <citation type="journal article" date="2014" name="Int. J. Syst. Evol. Microbiol.">
        <title>Complete genome sequence of Corynebacterium casei LMG S-19264T (=DSM 44701T), isolated from a smear-ripened cheese.</title>
        <authorList>
            <consortium name="US DOE Joint Genome Institute (JGI-PGF)"/>
            <person name="Walter F."/>
            <person name="Albersmeier A."/>
            <person name="Kalinowski J."/>
            <person name="Ruckert C."/>
        </authorList>
    </citation>
    <scope>NUCLEOTIDE SEQUENCE</scope>
    <source>
        <strain evidence="2">VKM Ac-1321</strain>
    </source>
</reference>
<reference evidence="2" key="2">
    <citation type="submission" date="2023-01" db="EMBL/GenBank/DDBJ databases">
        <authorList>
            <person name="Sun Q."/>
            <person name="Evtushenko L."/>
        </authorList>
    </citation>
    <scope>NUCLEOTIDE SEQUENCE</scope>
    <source>
        <strain evidence="2">VKM Ac-1321</strain>
    </source>
</reference>
<dbReference type="InterPro" id="IPR011990">
    <property type="entry name" value="TPR-like_helical_dom_sf"/>
</dbReference>
<dbReference type="Pfam" id="PF12770">
    <property type="entry name" value="CHAT"/>
    <property type="match status" value="1"/>
</dbReference>
<sequence>MAEDDGDLDSLAARLRRYEKTGEADLVLGKAATEIIGRMGELARHPFSADVSDASTVELVARLFWYRFLARGHRLDGDHPAVALTPRENEESYRLIFETGGDELAARDAHAATVLYARVQGRLPGSAPEPLRRICAMVQLMGVGMAKLAVDRSVELLEQFGQTGDPDLALQAAGKLDRAWRQPVLTPELRGQLLARLGEAFLAVQAAVPDDQWLEAAEAILKIGKMIGERTDTLQPTVLVRLAEIRLQRSQAIRAASGADAEAVVAETEAIDLLTRATALNGEDEDRDFTDATLGAALLVRAMRRSDQADLERAIGLLSAVSAKPGPTSPFRAAARVNLGHALRFRGRSGPAPESAPDIDELRDAGVRLYERYLVHGEVDALDRAIAMLRMVADAAAESASDFTVHRVLAEALVCRYEESGEEAAVEEAARRLRRLLARRPRDAALLHSLGRVLIQWTRVSGDLDVIDQSIGALRKSLAGTDDGDTAYDMRLRDLGSALLQRAQQAESPADLDAVLAEMRSRITEDGTRKQAFGDVLGWAGHLQWERTRDTGILEQAIADADALLTDPSLDRADRATGLTKFGDMLRQLFESTGDMRQLDRAVDVSRQAMESLPPGHLGVELVAGNLATALEARFHHTGDSAALDEAIEAAWTAEAALTRRRGSDPILLATLGRLLLARARSGSDVAEVGEACDILERCVADTPADHPRRGAHLIAWSSALAARHDGTGDPVDLAAAMDANAEALEGLAAGSPYRALILTNMGSQLMNAAEEPDEDDEAAAIDLFREARAASDGPYNALASANLGYALLDHFRHTGDEQVAAEGVAALRAATENPAAAASDRLNWAWRLGDFGAERLDPGLASWSYANMIALLEQVAWRGLRRGDRERLVGDYQGIVARAASWALEAGQPEQAVVLLEQGRGVLLRQAASGRSRYDELAAVEPDLATRLVEVQMLLEHSEAVAPDLAEPMPAVVRDRLVREWDELVERIRRVEGFEAFLSPPTFESLRPAPGDPPVVIVNVSSVRSDALLVTADGVRIVPLPGLRYDEVEFCALMWRVMTERLLGAGPPVRLQQVLRARQSVDWTLRWLWDEVAEPVLTALDITGPPAGDWPRVRWCPTGRFHLLPLHSAGHHNTPGKSVLDRVVSTYSFTLHGLYPGWRGDEEPGEPLLVAMPSTPQRRDLDFVDRDVRAFAEHFPAGRTLVGAEATRDRVLAGLPSASWVHFACHAEADAQDPSAGRVLTFDGPVRLAELRGLQAGRRGELALLLACETARGSGLLPEENISLAGAMQVVGFRNVVGAAWTLDDETAGDVARTLYGRLADRGWLSTAAVGTALHETVREIRAAHPAAPLTWAALMHIGDER</sequence>
<evidence type="ECO:0000313" key="2">
    <source>
        <dbReference type="EMBL" id="GLL05105.1"/>
    </source>
</evidence>
<dbReference type="Gene3D" id="1.25.40.10">
    <property type="entry name" value="Tetratricopeptide repeat domain"/>
    <property type="match status" value="1"/>
</dbReference>
<comment type="caution">
    <text evidence="2">The sequence shown here is derived from an EMBL/GenBank/DDBJ whole genome shotgun (WGS) entry which is preliminary data.</text>
</comment>
<feature type="domain" description="CHAT" evidence="1">
    <location>
        <begin position="1085"/>
        <end position="1361"/>
    </location>
</feature>
<dbReference type="InterPro" id="IPR024983">
    <property type="entry name" value="CHAT_dom"/>
</dbReference>
<evidence type="ECO:0000259" key="1">
    <source>
        <dbReference type="Pfam" id="PF12770"/>
    </source>
</evidence>
<dbReference type="EMBL" id="BSFP01000053">
    <property type="protein sequence ID" value="GLL05105.1"/>
    <property type="molecule type" value="Genomic_DNA"/>
</dbReference>
<gene>
    <name evidence="2" type="ORF">GCM10017581_068520</name>
</gene>
<protein>
    <recommendedName>
        <fullName evidence="1">CHAT domain-containing protein</fullName>
    </recommendedName>
</protein>
<dbReference type="RefSeq" id="WP_271189783.1">
    <property type="nucleotide sequence ID" value="NZ_BSFP01000053.1"/>
</dbReference>
<proteinExistence type="predicted"/>
<name>A0A9W6KRJ7_9ACTN</name>
<dbReference type="Proteomes" id="UP001143480">
    <property type="component" value="Unassembled WGS sequence"/>
</dbReference>
<organism evidence="2 3">
    <name type="scientific">Dactylosporangium matsuzakiense</name>
    <dbReference type="NCBI Taxonomy" id="53360"/>
    <lineage>
        <taxon>Bacteria</taxon>
        <taxon>Bacillati</taxon>
        <taxon>Actinomycetota</taxon>
        <taxon>Actinomycetes</taxon>
        <taxon>Micromonosporales</taxon>
        <taxon>Micromonosporaceae</taxon>
        <taxon>Dactylosporangium</taxon>
    </lineage>
</organism>
<evidence type="ECO:0000313" key="3">
    <source>
        <dbReference type="Proteomes" id="UP001143480"/>
    </source>
</evidence>